<name>A0A6C0CXG7_9ZZZZ</name>
<evidence type="ECO:0000313" key="1">
    <source>
        <dbReference type="EMBL" id="QHT08205.1"/>
    </source>
</evidence>
<reference evidence="1" key="1">
    <citation type="journal article" date="2020" name="Nature">
        <title>Giant virus diversity and host interactions through global metagenomics.</title>
        <authorList>
            <person name="Schulz F."/>
            <person name="Roux S."/>
            <person name="Paez-Espino D."/>
            <person name="Jungbluth S."/>
            <person name="Walsh D.A."/>
            <person name="Denef V.J."/>
            <person name="McMahon K.D."/>
            <person name="Konstantinidis K.T."/>
            <person name="Eloe-Fadrosh E.A."/>
            <person name="Kyrpides N.C."/>
            <person name="Woyke T."/>
        </authorList>
    </citation>
    <scope>NUCLEOTIDE SEQUENCE</scope>
    <source>
        <strain evidence="1">GVMAG-M-3300022752-39</strain>
    </source>
</reference>
<organism evidence="1">
    <name type="scientific">viral metagenome</name>
    <dbReference type="NCBI Taxonomy" id="1070528"/>
    <lineage>
        <taxon>unclassified sequences</taxon>
        <taxon>metagenomes</taxon>
        <taxon>organismal metagenomes</taxon>
    </lineage>
</organism>
<dbReference type="InterPro" id="IPR043876">
    <property type="entry name" value="DUF5856"/>
</dbReference>
<accession>A0A6C0CXG7</accession>
<dbReference type="EMBL" id="MN739491">
    <property type="protein sequence ID" value="QHT08205.1"/>
    <property type="molecule type" value="Genomic_DNA"/>
</dbReference>
<protein>
    <submittedName>
        <fullName evidence="1">Uncharacterized protein</fullName>
    </submittedName>
</protein>
<dbReference type="AlphaFoldDB" id="A0A6C0CXG7"/>
<sequence length="152" mass="18110">MPSTRRNRNRNRTRRSKSCKNINLKFEQNIVIKFLEVLNTVKLYHWKTHSYPTHKATDELYSKLNENIDHFIEVLLGKCGNRINLEHVKHISLKDFNHESQIMREMEDFKSFLVGCDTQLKQMGGMTNSDLLNIRDEMLSDVNQFLYLMTFK</sequence>
<dbReference type="Pfam" id="PF19174">
    <property type="entry name" value="DUF5856"/>
    <property type="match status" value="1"/>
</dbReference>
<proteinExistence type="predicted"/>